<name>A0A0S3RME2_PHAAN</name>
<reference evidence="1 2" key="1">
    <citation type="journal article" date="2015" name="Sci. Rep.">
        <title>The power of single molecule real-time sequencing technology in the de novo assembly of a eukaryotic genome.</title>
        <authorList>
            <person name="Sakai H."/>
            <person name="Naito K."/>
            <person name="Ogiso-Tanaka E."/>
            <person name="Takahashi Y."/>
            <person name="Iseki K."/>
            <person name="Muto C."/>
            <person name="Satou K."/>
            <person name="Teruya K."/>
            <person name="Shiroma A."/>
            <person name="Shimoji M."/>
            <person name="Hirano T."/>
            <person name="Itoh T."/>
            <person name="Kaga A."/>
            <person name="Tomooka N."/>
        </authorList>
    </citation>
    <scope>NUCLEOTIDE SEQUENCE [LARGE SCALE GENOMIC DNA]</scope>
    <source>
        <strain evidence="2">cv. Shumari</strain>
    </source>
</reference>
<proteinExistence type="predicted"/>
<organism evidence="1 2">
    <name type="scientific">Vigna angularis var. angularis</name>
    <dbReference type="NCBI Taxonomy" id="157739"/>
    <lineage>
        <taxon>Eukaryota</taxon>
        <taxon>Viridiplantae</taxon>
        <taxon>Streptophyta</taxon>
        <taxon>Embryophyta</taxon>
        <taxon>Tracheophyta</taxon>
        <taxon>Spermatophyta</taxon>
        <taxon>Magnoliopsida</taxon>
        <taxon>eudicotyledons</taxon>
        <taxon>Gunneridae</taxon>
        <taxon>Pentapetalae</taxon>
        <taxon>rosids</taxon>
        <taxon>fabids</taxon>
        <taxon>Fabales</taxon>
        <taxon>Fabaceae</taxon>
        <taxon>Papilionoideae</taxon>
        <taxon>50 kb inversion clade</taxon>
        <taxon>NPAAA clade</taxon>
        <taxon>indigoferoid/millettioid clade</taxon>
        <taxon>Phaseoleae</taxon>
        <taxon>Vigna</taxon>
    </lineage>
</organism>
<gene>
    <name evidence="1" type="primary">Vigan.03G149100</name>
    <name evidence="1" type="ORF">VIGAN_03149100</name>
</gene>
<evidence type="ECO:0000313" key="2">
    <source>
        <dbReference type="Proteomes" id="UP000291084"/>
    </source>
</evidence>
<sequence length="89" mass="10057">MLPNKVTRKVISVRKQRKGQKTLNQNIQLQLSTISEPQHHMKAGLQFHESSSHIHDRVIPLHSPDIPHDSSLGRSELQVNHKLGSLLSS</sequence>
<dbReference type="Proteomes" id="UP000291084">
    <property type="component" value="Chromosome 3"/>
</dbReference>
<dbReference type="AlphaFoldDB" id="A0A0S3RME2"/>
<dbReference type="EMBL" id="AP015036">
    <property type="protein sequence ID" value="BAT81697.1"/>
    <property type="molecule type" value="Genomic_DNA"/>
</dbReference>
<evidence type="ECO:0000313" key="1">
    <source>
        <dbReference type="EMBL" id="BAT81697.1"/>
    </source>
</evidence>
<accession>A0A0S3RME2</accession>
<protein>
    <submittedName>
        <fullName evidence="1">Uncharacterized protein</fullName>
    </submittedName>
</protein>
<keyword evidence="2" id="KW-1185">Reference proteome</keyword>